<accession>X1DC30</accession>
<dbReference type="PANTHER" id="PTHR23117:SF13">
    <property type="entry name" value="GUANYLATE KINASE"/>
    <property type="match status" value="1"/>
</dbReference>
<name>X1DC30_9ZZZZ</name>
<dbReference type="AlphaFoldDB" id="X1DC30"/>
<dbReference type="SUPFAM" id="SSF52540">
    <property type="entry name" value="P-loop containing nucleoside triphosphate hydrolases"/>
    <property type="match status" value="1"/>
</dbReference>
<proteinExistence type="inferred from homology"/>
<evidence type="ECO:0000259" key="4">
    <source>
        <dbReference type="PROSITE" id="PS50052"/>
    </source>
</evidence>
<dbReference type="InterPro" id="IPR008144">
    <property type="entry name" value="Guanylate_kin-like_dom"/>
</dbReference>
<dbReference type="InterPro" id="IPR008145">
    <property type="entry name" value="GK/Ca_channel_bsu"/>
</dbReference>
<dbReference type="Pfam" id="PF00625">
    <property type="entry name" value="Guanylate_kin"/>
    <property type="match status" value="1"/>
</dbReference>
<evidence type="ECO:0000256" key="3">
    <source>
        <dbReference type="ARBA" id="ARBA00022777"/>
    </source>
</evidence>
<keyword evidence="2" id="KW-0808">Transferase</keyword>
<feature type="domain" description="Guanylate kinase-like" evidence="4">
    <location>
        <begin position="18"/>
        <end position="70"/>
    </location>
</feature>
<dbReference type="GO" id="GO:0004385">
    <property type="term" value="F:GMP kinase activity"/>
    <property type="evidence" value="ECO:0007669"/>
    <property type="project" value="TreeGrafter"/>
</dbReference>
<dbReference type="PANTHER" id="PTHR23117">
    <property type="entry name" value="GUANYLATE KINASE-RELATED"/>
    <property type="match status" value="1"/>
</dbReference>
<comment type="caution">
    <text evidence="5">The sequence shown here is derived from an EMBL/GenBank/DDBJ whole genome shotgun (WGS) entry which is preliminary data.</text>
</comment>
<reference evidence="5" key="1">
    <citation type="journal article" date="2014" name="Front. Microbiol.">
        <title>High frequency of phylogenetically diverse reductive dehalogenase-homologous genes in deep subseafloor sedimentary metagenomes.</title>
        <authorList>
            <person name="Kawai M."/>
            <person name="Futagami T."/>
            <person name="Toyoda A."/>
            <person name="Takaki Y."/>
            <person name="Nishi S."/>
            <person name="Hori S."/>
            <person name="Arai W."/>
            <person name="Tsubouchi T."/>
            <person name="Morono Y."/>
            <person name="Uchiyama I."/>
            <person name="Ito T."/>
            <person name="Fujiyama A."/>
            <person name="Inagaki F."/>
            <person name="Takami H."/>
        </authorList>
    </citation>
    <scope>NUCLEOTIDE SEQUENCE</scope>
    <source>
        <strain evidence="5">Expedition CK06-06</strain>
    </source>
</reference>
<keyword evidence="3" id="KW-0418">Kinase</keyword>
<dbReference type="EMBL" id="BART01038519">
    <property type="protein sequence ID" value="GAH05875.1"/>
    <property type="molecule type" value="Genomic_DNA"/>
</dbReference>
<dbReference type="InterPro" id="IPR027417">
    <property type="entry name" value="P-loop_NTPase"/>
</dbReference>
<comment type="similarity">
    <text evidence="1">Belongs to the guanylate kinase family.</text>
</comment>
<dbReference type="Gene3D" id="3.40.50.300">
    <property type="entry name" value="P-loop containing nucleotide triphosphate hydrolases"/>
    <property type="match status" value="1"/>
</dbReference>
<sequence length="70" mass="7581">MKKTSPKSEPPFNLPSKPLLIVLSGPSGAGKDAVLSRLKKSGCPVEFITTVTTRPQRAKEKNNVAYHFVS</sequence>
<dbReference type="PROSITE" id="PS50052">
    <property type="entry name" value="GUANYLATE_KINASE_2"/>
    <property type="match status" value="1"/>
</dbReference>
<feature type="non-terminal residue" evidence="5">
    <location>
        <position position="70"/>
    </location>
</feature>
<evidence type="ECO:0000256" key="2">
    <source>
        <dbReference type="ARBA" id="ARBA00022679"/>
    </source>
</evidence>
<protein>
    <recommendedName>
        <fullName evidence="4">Guanylate kinase-like domain-containing protein</fullName>
    </recommendedName>
</protein>
<gene>
    <name evidence="5" type="ORF">S01H4_63832</name>
</gene>
<evidence type="ECO:0000313" key="5">
    <source>
        <dbReference type="EMBL" id="GAH05875.1"/>
    </source>
</evidence>
<dbReference type="GO" id="GO:0005829">
    <property type="term" value="C:cytosol"/>
    <property type="evidence" value="ECO:0007669"/>
    <property type="project" value="TreeGrafter"/>
</dbReference>
<evidence type="ECO:0000256" key="1">
    <source>
        <dbReference type="ARBA" id="ARBA00005790"/>
    </source>
</evidence>
<organism evidence="5">
    <name type="scientific">marine sediment metagenome</name>
    <dbReference type="NCBI Taxonomy" id="412755"/>
    <lineage>
        <taxon>unclassified sequences</taxon>
        <taxon>metagenomes</taxon>
        <taxon>ecological metagenomes</taxon>
    </lineage>
</organism>